<dbReference type="AlphaFoldDB" id="A0AAD7D5U0"/>
<reference evidence="1" key="1">
    <citation type="submission" date="2023-03" db="EMBL/GenBank/DDBJ databases">
        <title>Massive genome expansion in bonnet fungi (Mycena s.s.) driven by repeated elements and novel gene families across ecological guilds.</title>
        <authorList>
            <consortium name="Lawrence Berkeley National Laboratory"/>
            <person name="Harder C.B."/>
            <person name="Miyauchi S."/>
            <person name="Viragh M."/>
            <person name="Kuo A."/>
            <person name="Thoen E."/>
            <person name="Andreopoulos B."/>
            <person name="Lu D."/>
            <person name="Skrede I."/>
            <person name="Drula E."/>
            <person name="Henrissat B."/>
            <person name="Morin E."/>
            <person name="Kohler A."/>
            <person name="Barry K."/>
            <person name="LaButti K."/>
            <person name="Morin E."/>
            <person name="Salamov A."/>
            <person name="Lipzen A."/>
            <person name="Mereny Z."/>
            <person name="Hegedus B."/>
            <person name="Baldrian P."/>
            <person name="Stursova M."/>
            <person name="Weitz H."/>
            <person name="Taylor A."/>
            <person name="Grigoriev I.V."/>
            <person name="Nagy L.G."/>
            <person name="Martin F."/>
            <person name="Kauserud H."/>
        </authorList>
    </citation>
    <scope>NUCLEOTIDE SEQUENCE</scope>
    <source>
        <strain evidence="1">CBHHK067</strain>
    </source>
</reference>
<evidence type="ECO:0000313" key="1">
    <source>
        <dbReference type="EMBL" id="KAJ7681121.1"/>
    </source>
</evidence>
<keyword evidence="2" id="KW-1185">Reference proteome</keyword>
<evidence type="ECO:0000313" key="2">
    <source>
        <dbReference type="Proteomes" id="UP001221757"/>
    </source>
</evidence>
<dbReference type="Gene3D" id="3.80.10.10">
    <property type="entry name" value="Ribonuclease Inhibitor"/>
    <property type="match status" value="1"/>
</dbReference>
<dbReference type="InterPro" id="IPR032675">
    <property type="entry name" value="LRR_dom_sf"/>
</dbReference>
<evidence type="ECO:0008006" key="3">
    <source>
        <dbReference type="Google" id="ProtNLM"/>
    </source>
</evidence>
<comment type="caution">
    <text evidence="1">The sequence shown here is derived from an EMBL/GenBank/DDBJ whole genome shotgun (WGS) entry which is preliminary data.</text>
</comment>
<organism evidence="1 2">
    <name type="scientific">Mycena rosella</name>
    <name type="common">Pink bonnet</name>
    <name type="synonym">Agaricus rosellus</name>
    <dbReference type="NCBI Taxonomy" id="1033263"/>
    <lineage>
        <taxon>Eukaryota</taxon>
        <taxon>Fungi</taxon>
        <taxon>Dikarya</taxon>
        <taxon>Basidiomycota</taxon>
        <taxon>Agaricomycotina</taxon>
        <taxon>Agaricomycetes</taxon>
        <taxon>Agaricomycetidae</taxon>
        <taxon>Agaricales</taxon>
        <taxon>Marasmiineae</taxon>
        <taxon>Mycenaceae</taxon>
        <taxon>Mycena</taxon>
    </lineage>
</organism>
<dbReference type="SUPFAM" id="SSF52047">
    <property type="entry name" value="RNI-like"/>
    <property type="match status" value="1"/>
</dbReference>
<proteinExistence type="predicted"/>
<accession>A0AAD7D5U0</accession>
<dbReference type="EMBL" id="JARKIE010000122">
    <property type="protein sequence ID" value="KAJ7681121.1"/>
    <property type="molecule type" value="Genomic_DNA"/>
</dbReference>
<sequence>MPSVVSRVPLLSLAPEIITEIWVNLTRQSKSRVLAVSRAWQAQARAIPYMWTEFEFGPGSIPNDLLIANRWLGDSGALTIAVTIRRPPSGMLKHLHISACESNVDIIQTFIASVGFSTSLKSLVVILEGHWLRTVRNLPTPSAILTNHPSPFYHLNLPSLVSLHMSNIPPFWPTAPATGISLTEVVLGLQIDRLVPSLRELKDALESAPVLVRLGFFQELPYQPASAENLSISLPTVTSLAFHRLTHDSLRRLLSILVVQRFSDLTISLHLDETSGTHENALQIVEQLHIPEFATALRTLNIQNFAPHCDPAFFKPFQTLQTLRLDFTPGSLSTAFWAALVDPTTDGPKSLPALRSLTLVGLNVIHVQEIVHLRNLAAHPRLELLELILEQKDAVVARSFRWSAWLEKNVGVLSIAHFVDKRRYDSTRSRFNV</sequence>
<gene>
    <name evidence="1" type="ORF">B0H17DRAFT_1206060</name>
</gene>
<protein>
    <recommendedName>
        <fullName evidence="3">F-box domain-containing protein</fullName>
    </recommendedName>
</protein>
<name>A0AAD7D5U0_MYCRO</name>
<dbReference type="Proteomes" id="UP001221757">
    <property type="component" value="Unassembled WGS sequence"/>
</dbReference>